<reference evidence="1 2" key="1">
    <citation type="submission" date="2021-06" db="EMBL/GenBank/DDBJ databases">
        <title>Caerostris extrusa draft genome.</title>
        <authorList>
            <person name="Kono N."/>
            <person name="Arakawa K."/>
        </authorList>
    </citation>
    <scope>NUCLEOTIDE SEQUENCE [LARGE SCALE GENOMIC DNA]</scope>
</reference>
<evidence type="ECO:0000313" key="2">
    <source>
        <dbReference type="Proteomes" id="UP001054945"/>
    </source>
</evidence>
<dbReference type="AlphaFoldDB" id="A0AAV4S2F5"/>
<proteinExistence type="predicted"/>
<dbReference type="Proteomes" id="UP001054945">
    <property type="component" value="Unassembled WGS sequence"/>
</dbReference>
<comment type="caution">
    <text evidence="1">The sequence shown here is derived from an EMBL/GenBank/DDBJ whole genome shotgun (WGS) entry which is preliminary data.</text>
</comment>
<dbReference type="EMBL" id="BPLR01008978">
    <property type="protein sequence ID" value="GIY28718.1"/>
    <property type="molecule type" value="Genomic_DNA"/>
</dbReference>
<keyword evidence="2" id="KW-1185">Reference proteome</keyword>
<evidence type="ECO:0008006" key="3">
    <source>
        <dbReference type="Google" id="ProtNLM"/>
    </source>
</evidence>
<accession>A0AAV4S2F5</accession>
<evidence type="ECO:0000313" key="1">
    <source>
        <dbReference type="EMBL" id="GIY28718.1"/>
    </source>
</evidence>
<sequence length="104" mass="12053">MRWKVQIFKNSEEVIQSFEDSIFIHLECFQELIFNTDLLGYGNLPDCPKEITRSILTSLRLFSTFHSGTAPSYLRLQTLRDRWSLTCVSMTTRNYLWDAPVGGG</sequence>
<protein>
    <recommendedName>
        <fullName evidence="3">Maturase K</fullName>
    </recommendedName>
</protein>
<gene>
    <name evidence="1" type="ORF">CEXT_196561</name>
</gene>
<organism evidence="1 2">
    <name type="scientific">Caerostris extrusa</name>
    <name type="common">Bark spider</name>
    <name type="synonym">Caerostris bankana</name>
    <dbReference type="NCBI Taxonomy" id="172846"/>
    <lineage>
        <taxon>Eukaryota</taxon>
        <taxon>Metazoa</taxon>
        <taxon>Ecdysozoa</taxon>
        <taxon>Arthropoda</taxon>
        <taxon>Chelicerata</taxon>
        <taxon>Arachnida</taxon>
        <taxon>Araneae</taxon>
        <taxon>Araneomorphae</taxon>
        <taxon>Entelegynae</taxon>
        <taxon>Araneoidea</taxon>
        <taxon>Araneidae</taxon>
        <taxon>Caerostris</taxon>
    </lineage>
</organism>
<name>A0AAV4S2F5_CAEEX</name>